<protein>
    <submittedName>
        <fullName evidence="2">Uncharacterized protein</fullName>
    </submittedName>
</protein>
<feature type="compositionally biased region" description="Low complexity" evidence="1">
    <location>
        <begin position="87"/>
        <end position="101"/>
    </location>
</feature>
<evidence type="ECO:0000313" key="3">
    <source>
        <dbReference type="Proteomes" id="UP001175227"/>
    </source>
</evidence>
<keyword evidence="3" id="KW-1185">Reference proteome</keyword>
<dbReference type="AlphaFoldDB" id="A0AA39PNT1"/>
<evidence type="ECO:0000256" key="1">
    <source>
        <dbReference type="SAM" id="MobiDB-lite"/>
    </source>
</evidence>
<dbReference type="Proteomes" id="UP001175227">
    <property type="component" value="Unassembled WGS sequence"/>
</dbReference>
<organism evidence="2 3">
    <name type="scientific">Armillaria novae-zelandiae</name>
    <dbReference type="NCBI Taxonomy" id="153914"/>
    <lineage>
        <taxon>Eukaryota</taxon>
        <taxon>Fungi</taxon>
        <taxon>Dikarya</taxon>
        <taxon>Basidiomycota</taxon>
        <taxon>Agaricomycotina</taxon>
        <taxon>Agaricomycetes</taxon>
        <taxon>Agaricomycetidae</taxon>
        <taxon>Agaricales</taxon>
        <taxon>Marasmiineae</taxon>
        <taxon>Physalacriaceae</taxon>
        <taxon>Armillaria</taxon>
    </lineage>
</organism>
<comment type="caution">
    <text evidence="2">The sequence shown here is derived from an EMBL/GenBank/DDBJ whole genome shotgun (WGS) entry which is preliminary data.</text>
</comment>
<proteinExistence type="predicted"/>
<gene>
    <name evidence="2" type="ORF">IW261DRAFT_637707</name>
</gene>
<dbReference type="EMBL" id="JAUEPR010000003">
    <property type="protein sequence ID" value="KAK0487742.1"/>
    <property type="molecule type" value="Genomic_DNA"/>
</dbReference>
<sequence>MLYRCRAEDAREAARLGRTSKTVPDRGSGKSVIFALVWNTTYRDCKQWQTIALSFKQYPSGNSSLLAAVMGPGNDKDAANGAPQDQPSIPTTTPTASSSSTQKNESDNYVEKYKKLKRRFFELEEETSSELQRSSERNVRIRQERNMLLERIMELEAQPQFKANGGDLISSTLDQPPSSAFPRSLLTARAPRTLLFLLGTSEHQPMNVQRNGHVL</sequence>
<evidence type="ECO:0000313" key="2">
    <source>
        <dbReference type="EMBL" id="KAK0487742.1"/>
    </source>
</evidence>
<reference evidence="2" key="1">
    <citation type="submission" date="2023-06" db="EMBL/GenBank/DDBJ databases">
        <authorList>
            <consortium name="Lawrence Berkeley National Laboratory"/>
            <person name="Ahrendt S."/>
            <person name="Sahu N."/>
            <person name="Indic B."/>
            <person name="Wong-Bajracharya J."/>
            <person name="Merenyi Z."/>
            <person name="Ke H.-M."/>
            <person name="Monk M."/>
            <person name="Kocsube S."/>
            <person name="Drula E."/>
            <person name="Lipzen A."/>
            <person name="Balint B."/>
            <person name="Henrissat B."/>
            <person name="Andreopoulos B."/>
            <person name="Martin F.M."/>
            <person name="Harder C.B."/>
            <person name="Rigling D."/>
            <person name="Ford K.L."/>
            <person name="Foster G.D."/>
            <person name="Pangilinan J."/>
            <person name="Papanicolaou A."/>
            <person name="Barry K."/>
            <person name="LaButti K."/>
            <person name="Viragh M."/>
            <person name="Koriabine M."/>
            <person name="Yan M."/>
            <person name="Riley R."/>
            <person name="Champramary S."/>
            <person name="Plett K.L."/>
            <person name="Tsai I.J."/>
            <person name="Slot J."/>
            <person name="Sipos G."/>
            <person name="Plett J."/>
            <person name="Nagy L.G."/>
            <person name="Grigoriev I.V."/>
        </authorList>
    </citation>
    <scope>NUCLEOTIDE SEQUENCE</scope>
    <source>
        <strain evidence="2">ICMP 16352</strain>
    </source>
</reference>
<accession>A0AA39PNT1</accession>
<name>A0AA39PNT1_9AGAR</name>
<feature type="region of interest" description="Disordered" evidence="1">
    <location>
        <begin position="69"/>
        <end position="109"/>
    </location>
</feature>